<evidence type="ECO:0000313" key="7">
    <source>
        <dbReference type="EMBL" id="VEN73382.1"/>
    </source>
</evidence>
<dbReference type="PANTHER" id="PTHR14359">
    <property type="entry name" value="HOMO-OLIGOMERIC FLAVIN CONTAINING CYS DECARBOXYLASE FAMILY"/>
    <property type="match status" value="1"/>
</dbReference>
<evidence type="ECO:0000259" key="5">
    <source>
        <dbReference type="Pfam" id="PF02441"/>
    </source>
</evidence>
<evidence type="ECO:0000256" key="1">
    <source>
        <dbReference type="ARBA" id="ARBA00022793"/>
    </source>
</evidence>
<proteinExistence type="inferred from homology"/>
<comment type="catalytic activity">
    <reaction evidence="3 4">
        <text>N-[(R)-4-phosphopantothenoyl]-L-cysteine + H(+) = (R)-4'-phosphopantetheine + CO2</text>
        <dbReference type="Rhea" id="RHEA:16793"/>
        <dbReference type="ChEBI" id="CHEBI:15378"/>
        <dbReference type="ChEBI" id="CHEBI:16526"/>
        <dbReference type="ChEBI" id="CHEBI:59458"/>
        <dbReference type="ChEBI" id="CHEBI:61723"/>
        <dbReference type="EC" id="4.1.1.36"/>
    </reaction>
</comment>
<comment type="caution">
    <text evidence="3">Lacks conserved residue(s) required for the propagation of feature annotation.</text>
</comment>
<feature type="binding site" evidence="3">
    <location>
        <position position="370"/>
    </location>
    <ligand>
        <name>CTP</name>
        <dbReference type="ChEBI" id="CHEBI:37563"/>
    </ligand>
</feature>
<keyword evidence="3" id="KW-0511">Multifunctional enzyme</keyword>
<keyword evidence="3 4" id="KW-0436">Ligase</keyword>
<feature type="domain" description="DNA/pantothenate metabolism flavoprotein C-terminal" evidence="6">
    <location>
        <begin position="216"/>
        <end position="423"/>
    </location>
</feature>
<keyword evidence="3" id="KW-0460">Magnesium</keyword>
<evidence type="ECO:0000256" key="2">
    <source>
        <dbReference type="ARBA" id="ARBA00023239"/>
    </source>
</evidence>
<dbReference type="InterPro" id="IPR007085">
    <property type="entry name" value="DNA/pantothenate-metab_flavo_C"/>
</dbReference>
<dbReference type="GO" id="GO:0010181">
    <property type="term" value="F:FMN binding"/>
    <property type="evidence" value="ECO:0007669"/>
    <property type="project" value="UniProtKB-UniRule"/>
</dbReference>
<keyword evidence="1 3" id="KW-0210">Decarboxylase</keyword>
<dbReference type="AlphaFoldDB" id="A0A484HIG3"/>
<dbReference type="GO" id="GO:0015941">
    <property type="term" value="P:pantothenate catabolic process"/>
    <property type="evidence" value="ECO:0007669"/>
    <property type="project" value="InterPro"/>
</dbReference>
<dbReference type="GO" id="GO:0004632">
    <property type="term" value="F:phosphopantothenate--cysteine ligase activity"/>
    <property type="evidence" value="ECO:0007669"/>
    <property type="project" value="UniProtKB-UniRule"/>
</dbReference>
<organism evidence="7">
    <name type="scientific">uncultured Desulfobacteraceae bacterium</name>
    <dbReference type="NCBI Taxonomy" id="218296"/>
    <lineage>
        <taxon>Bacteria</taxon>
        <taxon>Pseudomonadati</taxon>
        <taxon>Thermodesulfobacteriota</taxon>
        <taxon>Desulfobacteria</taxon>
        <taxon>Desulfobacterales</taxon>
        <taxon>Desulfobacteraceae</taxon>
        <taxon>environmental samples</taxon>
    </lineage>
</organism>
<evidence type="ECO:0000259" key="6">
    <source>
        <dbReference type="Pfam" id="PF04127"/>
    </source>
</evidence>
<comment type="similarity">
    <text evidence="3 4">In the C-terminal section; belongs to the PPC synthetase family.</text>
</comment>
<comment type="pathway">
    <text evidence="3 4">Cofactor biosynthesis; coenzyme A biosynthesis; CoA from (R)-pantothenate: step 2/5.</text>
</comment>
<feature type="binding site" evidence="3">
    <location>
        <position position="352"/>
    </location>
    <ligand>
        <name>CTP</name>
        <dbReference type="ChEBI" id="CHEBI:37563"/>
    </ligand>
</feature>
<dbReference type="HAMAP" id="MF_02225">
    <property type="entry name" value="CoaBC"/>
    <property type="match status" value="1"/>
</dbReference>
<dbReference type="GO" id="GO:0046872">
    <property type="term" value="F:metal ion binding"/>
    <property type="evidence" value="ECO:0007669"/>
    <property type="project" value="UniProtKB-KW"/>
</dbReference>
<dbReference type="GO" id="GO:0071513">
    <property type="term" value="C:phosphopantothenoylcysteine decarboxylase complex"/>
    <property type="evidence" value="ECO:0007669"/>
    <property type="project" value="TreeGrafter"/>
</dbReference>
<comment type="function">
    <text evidence="3">Catalyzes two sequential steps in the biosynthesis of coenzyme A. In the first step cysteine is conjugated to 4'-phosphopantothenate to form 4-phosphopantothenoylcysteine. In the second step the latter compound is decarboxylated to form 4'-phosphopantotheine.</text>
</comment>
<dbReference type="EMBL" id="CAACVI010000008">
    <property type="protein sequence ID" value="VEN73382.1"/>
    <property type="molecule type" value="Genomic_DNA"/>
</dbReference>
<feature type="region of interest" description="Phosphopantothenoylcysteine decarboxylase" evidence="3">
    <location>
        <begin position="1"/>
        <end position="219"/>
    </location>
</feature>
<evidence type="ECO:0000256" key="3">
    <source>
        <dbReference type="HAMAP-Rule" id="MF_02225"/>
    </source>
</evidence>
<feature type="domain" description="Flavoprotein" evidence="5">
    <location>
        <begin position="35"/>
        <end position="205"/>
    </location>
</feature>
<feature type="region of interest" description="Phosphopantothenate--cysteine ligase" evidence="3">
    <location>
        <begin position="220"/>
        <end position="428"/>
    </location>
</feature>
<dbReference type="Gene3D" id="3.40.50.10300">
    <property type="entry name" value="CoaB-like"/>
    <property type="match status" value="1"/>
</dbReference>
<dbReference type="InterPro" id="IPR036551">
    <property type="entry name" value="Flavin_trans-like"/>
</dbReference>
<dbReference type="GO" id="GO:0015937">
    <property type="term" value="P:coenzyme A biosynthetic process"/>
    <property type="evidence" value="ECO:0007669"/>
    <property type="project" value="UniProtKB-UniRule"/>
</dbReference>
<comment type="cofactor">
    <cofactor evidence="3">
        <name>Mg(2+)</name>
        <dbReference type="ChEBI" id="CHEBI:18420"/>
    </cofactor>
</comment>
<dbReference type="EC" id="6.3.2.5" evidence="3"/>
<feature type="binding site" evidence="3">
    <location>
        <position position="308"/>
    </location>
    <ligand>
        <name>CTP</name>
        <dbReference type="ChEBI" id="CHEBI:37563"/>
    </ligand>
</feature>
<dbReference type="GO" id="GO:0004633">
    <property type="term" value="F:phosphopantothenoylcysteine decarboxylase activity"/>
    <property type="evidence" value="ECO:0007669"/>
    <property type="project" value="UniProtKB-UniRule"/>
</dbReference>
<accession>A0A484HIG3</accession>
<comment type="catalytic activity">
    <reaction evidence="3 4">
        <text>(R)-4'-phosphopantothenate + L-cysteine + CTP = N-[(R)-4-phosphopantothenoyl]-L-cysteine + CMP + diphosphate + H(+)</text>
        <dbReference type="Rhea" id="RHEA:19397"/>
        <dbReference type="ChEBI" id="CHEBI:10986"/>
        <dbReference type="ChEBI" id="CHEBI:15378"/>
        <dbReference type="ChEBI" id="CHEBI:33019"/>
        <dbReference type="ChEBI" id="CHEBI:35235"/>
        <dbReference type="ChEBI" id="CHEBI:37563"/>
        <dbReference type="ChEBI" id="CHEBI:59458"/>
        <dbReference type="ChEBI" id="CHEBI:60377"/>
        <dbReference type="EC" id="6.3.2.5"/>
    </reaction>
</comment>
<keyword evidence="2 3" id="KW-0456">Lyase</keyword>
<comment type="similarity">
    <text evidence="3 4">In the N-terminal section; belongs to the HFCD (homo-oligomeric flavin containing Cys decarboxylase) superfamily.</text>
</comment>
<keyword evidence="3 4" id="KW-0285">Flavoprotein</keyword>
<comment type="function">
    <text evidence="4">Catalyzes two steps in the biosynthesis of coenzyme A. In the first step cysteine is conjugated to 4'-phosphopantothenate to form 4-phosphopantothenoylcysteine, in the latter compound is decarboxylated to form 4'-phosphopantotheine.</text>
</comment>
<protein>
    <recommendedName>
        <fullName evidence="3">Coenzyme A biosynthesis bifunctional protein CoaBC</fullName>
    </recommendedName>
    <alternativeName>
        <fullName evidence="3">DNA/pantothenate metabolism flavoprotein</fullName>
    </alternativeName>
    <alternativeName>
        <fullName evidence="3">Phosphopantothenoylcysteine synthetase/decarboxylase</fullName>
        <shortName evidence="3">PPCS-PPCDC</shortName>
    </alternativeName>
    <domain>
        <recommendedName>
            <fullName evidence="3">Phosphopantothenoylcysteine decarboxylase</fullName>
            <shortName evidence="3">PPC decarboxylase</shortName>
            <shortName evidence="3">PPC-DC</shortName>
            <ecNumber evidence="3">4.1.1.36</ecNumber>
        </recommendedName>
        <alternativeName>
            <fullName evidence="3">CoaC</fullName>
        </alternativeName>
    </domain>
    <domain>
        <recommendedName>
            <fullName evidence="3">Phosphopantothenate--cysteine ligase</fullName>
            <ecNumber evidence="3">6.3.2.5</ecNumber>
        </recommendedName>
        <alternativeName>
            <fullName evidence="3">CoaB</fullName>
        </alternativeName>
        <alternativeName>
            <fullName evidence="3">Phosphopantothenoylcysteine synthetase</fullName>
            <shortName evidence="3">PPC synthetase</shortName>
            <shortName evidence="3">PPC-S</shortName>
        </alternativeName>
    </domain>
</protein>
<dbReference type="Pfam" id="PF02441">
    <property type="entry name" value="Flavoprotein"/>
    <property type="match status" value="1"/>
</dbReference>
<dbReference type="SUPFAM" id="SSF102645">
    <property type="entry name" value="CoaB-like"/>
    <property type="match status" value="1"/>
</dbReference>
<gene>
    <name evidence="3 7" type="primary">coaBC</name>
    <name evidence="7" type="ORF">EPICR_160044</name>
</gene>
<comment type="cofactor">
    <cofactor evidence="3">
        <name>FMN</name>
        <dbReference type="ChEBI" id="CHEBI:58210"/>
    </cofactor>
    <text evidence="3">Binds 1 FMN per subunit.</text>
</comment>
<keyword evidence="3" id="KW-0479">Metal-binding</keyword>
<dbReference type="UniPathway" id="UPA00241">
    <property type="reaction ID" value="UER00353"/>
</dbReference>
<dbReference type="InterPro" id="IPR005252">
    <property type="entry name" value="CoaBC"/>
</dbReference>
<dbReference type="EC" id="4.1.1.36" evidence="3"/>
<keyword evidence="3 4" id="KW-0288">FMN</keyword>
<dbReference type="Gene3D" id="3.40.50.1950">
    <property type="entry name" value="Flavin prenyltransferase-like"/>
    <property type="match status" value="1"/>
</dbReference>
<feature type="active site" description="Proton donor" evidence="3">
    <location>
        <position position="188"/>
    </location>
</feature>
<feature type="binding site" evidence="3">
    <location>
        <position position="366"/>
    </location>
    <ligand>
        <name>CTP</name>
        <dbReference type="ChEBI" id="CHEBI:37563"/>
    </ligand>
</feature>
<dbReference type="PANTHER" id="PTHR14359:SF6">
    <property type="entry name" value="PHOSPHOPANTOTHENOYLCYSTEINE DECARBOXYLASE"/>
    <property type="match status" value="1"/>
</dbReference>
<feature type="binding site" evidence="3">
    <location>
        <position position="318"/>
    </location>
    <ligand>
        <name>CTP</name>
        <dbReference type="ChEBI" id="CHEBI:37563"/>
    </ligand>
</feature>
<dbReference type="InterPro" id="IPR003382">
    <property type="entry name" value="Flavoprotein"/>
</dbReference>
<sequence>MSFFRRGGPLWPPIGFIGFVYFYGVHRVMNILKDKNIVLGVSGGIAAYKSAELLRLFQKSGASVRVAMTRNACEFVGPLTFEALSGHEVCVSMFEKSGGDGEIKHISWAADLDAVVIAPATANVIGKIAGGVADDFLTTFVMAATCPVLVCPAMNSDMYLSPAVSRNIETLKGDGFVVMEPGEGEMACQTSGPGRLPEPPEIAKALAACLSPKDFAGKRVLVTAGPTREYIDPVRFISNPSSGKMGYAVAAAAAMRGAETALVSGPSALADPFDVRVKRVETAEEMAEAALRLMESADIIIKTAAVSDYKPARPAAAKIKKTSDTLELSLEKGVDILKEMGRRKEGRFLAGFAAETEDLQKNALGKMEQKNLDMIVGNLIGDASSGFSADTNRAVLFFKDGTVRDMPLMSKEALAHAILDGVARRIFS</sequence>
<dbReference type="NCBIfam" id="TIGR00521">
    <property type="entry name" value="coaBC_dfp"/>
    <property type="match status" value="1"/>
</dbReference>
<dbReference type="Pfam" id="PF04127">
    <property type="entry name" value="DFP"/>
    <property type="match status" value="1"/>
</dbReference>
<dbReference type="InterPro" id="IPR035929">
    <property type="entry name" value="CoaB-like_sf"/>
</dbReference>
<comment type="pathway">
    <text evidence="3 4">Cofactor biosynthesis; coenzyme A biosynthesis; CoA from (R)-pantothenate: step 3/5.</text>
</comment>
<evidence type="ECO:0000256" key="4">
    <source>
        <dbReference type="RuleBase" id="RU364078"/>
    </source>
</evidence>
<dbReference type="SUPFAM" id="SSF52507">
    <property type="entry name" value="Homo-oligomeric flavin-containing Cys decarboxylases, HFCD"/>
    <property type="match status" value="1"/>
</dbReference>
<reference evidence="7" key="1">
    <citation type="submission" date="2019-01" db="EMBL/GenBank/DDBJ databases">
        <authorList>
            <consortium name="Genoscope - CEA"/>
            <person name="William W."/>
        </authorList>
    </citation>
    <scope>NUCLEOTIDE SEQUENCE</scope>
    <source>
        <strain evidence="7">CR-1</strain>
    </source>
</reference>
<name>A0A484HIG3_9BACT</name>